<dbReference type="STRING" id="260084.SAMN02927928_1458"/>
<dbReference type="AlphaFoldDB" id="A0A1G4QR60"/>
<organism evidence="2 3">
    <name type="scientific">Asticcacaulis taihuensis</name>
    <dbReference type="NCBI Taxonomy" id="260084"/>
    <lineage>
        <taxon>Bacteria</taxon>
        <taxon>Pseudomonadati</taxon>
        <taxon>Pseudomonadota</taxon>
        <taxon>Alphaproteobacteria</taxon>
        <taxon>Caulobacterales</taxon>
        <taxon>Caulobacteraceae</taxon>
        <taxon>Asticcacaulis</taxon>
    </lineage>
</organism>
<dbReference type="Proteomes" id="UP000199150">
    <property type="component" value="Unassembled WGS sequence"/>
</dbReference>
<sequence length="297" mass="32292">MRKMILMTTMAGLFISGIATAQTAVPQALPYDRAPWWMKESVITQTGYVFTEIPANRANFSATFLTVADTAEKAQNLAIAQTKGLNQALDKLGKDKVRISTSFSMRALYEQYRDKNGNRIEDQRGDKIEKYQVSLNLAVEVRDTALLERAYALVLAAAPTSSTPINFNLQPDNETNTWLYTEAVKDAHTRAMQSATAAGGKLGGIKVIDPTGRACETDILARAPDSAWDNTQAQAVAYERSAPPPPPMVAPAAMADMGGYVPGSAEYLEAKALQNPFIQTPPLQRLEAKACVVYGLN</sequence>
<gene>
    <name evidence="2" type="ORF">SAMN02927928_1458</name>
</gene>
<keyword evidence="1" id="KW-0732">Signal</keyword>
<evidence type="ECO:0000313" key="2">
    <source>
        <dbReference type="EMBL" id="SCW47100.1"/>
    </source>
</evidence>
<dbReference type="PANTHER" id="PTHR34387">
    <property type="entry name" value="SLR1258 PROTEIN"/>
    <property type="match status" value="1"/>
</dbReference>
<feature type="chain" id="PRO_5011505771" description="SIMPL domain-containing protein" evidence="1">
    <location>
        <begin position="22"/>
        <end position="297"/>
    </location>
</feature>
<dbReference type="InterPro" id="IPR052022">
    <property type="entry name" value="26kDa_periplasmic_antigen"/>
</dbReference>
<feature type="signal peptide" evidence="1">
    <location>
        <begin position="1"/>
        <end position="21"/>
    </location>
</feature>
<keyword evidence="3" id="KW-1185">Reference proteome</keyword>
<dbReference type="EMBL" id="FMTS01000001">
    <property type="protein sequence ID" value="SCW47100.1"/>
    <property type="molecule type" value="Genomic_DNA"/>
</dbReference>
<dbReference type="RefSeq" id="WP_090645511.1">
    <property type="nucleotide sequence ID" value="NZ_CBCRYE010000001.1"/>
</dbReference>
<evidence type="ECO:0000256" key="1">
    <source>
        <dbReference type="SAM" id="SignalP"/>
    </source>
</evidence>
<evidence type="ECO:0008006" key="4">
    <source>
        <dbReference type="Google" id="ProtNLM"/>
    </source>
</evidence>
<protein>
    <recommendedName>
        <fullName evidence="4">SIMPL domain-containing protein</fullName>
    </recommendedName>
</protein>
<dbReference type="PANTHER" id="PTHR34387:SF2">
    <property type="entry name" value="SLR1258 PROTEIN"/>
    <property type="match status" value="1"/>
</dbReference>
<reference evidence="3" key="1">
    <citation type="submission" date="2016-10" db="EMBL/GenBank/DDBJ databases">
        <authorList>
            <person name="Varghese N."/>
            <person name="Submissions S."/>
        </authorList>
    </citation>
    <scope>NUCLEOTIDE SEQUENCE [LARGE SCALE GENOMIC DNA]</scope>
    <source>
        <strain evidence="3">CGMCC 1.3431</strain>
    </source>
</reference>
<accession>A0A1G4QR60</accession>
<dbReference type="InterPro" id="IPR007497">
    <property type="entry name" value="SIMPL/DUF541"/>
</dbReference>
<evidence type="ECO:0000313" key="3">
    <source>
        <dbReference type="Proteomes" id="UP000199150"/>
    </source>
</evidence>
<dbReference type="Gene3D" id="3.30.70.2970">
    <property type="entry name" value="Protein of unknown function (DUF541), domain 2"/>
    <property type="match status" value="1"/>
</dbReference>
<dbReference type="OrthoDB" id="7620453at2"/>
<proteinExistence type="predicted"/>
<name>A0A1G4QR60_9CAUL</name>
<dbReference type="Pfam" id="PF04402">
    <property type="entry name" value="SIMPL"/>
    <property type="match status" value="1"/>
</dbReference>
<dbReference type="GO" id="GO:0006974">
    <property type="term" value="P:DNA damage response"/>
    <property type="evidence" value="ECO:0007669"/>
    <property type="project" value="TreeGrafter"/>
</dbReference>